<organism evidence="1 2">
    <name type="scientific">Ixodes persulcatus</name>
    <name type="common">Taiga tick</name>
    <dbReference type="NCBI Taxonomy" id="34615"/>
    <lineage>
        <taxon>Eukaryota</taxon>
        <taxon>Metazoa</taxon>
        <taxon>Ecdysozoa</taxon>
        <taxon>Arthropoda</taxon>
        <taxon>Chelicerata</taxon>
        <taxon>Arachnida</taxon>
        <taxon>Acari</taxon>
        <taxon>Parasitiformes</taxon>
        <taxon>Ixodida</taxon>
        <taxon>Ixodoidea</taxon>
        <taxon>Ixodidae</taxon>
        <taxon>Ixodinae</taxon>
        <taxon>Ixodes</taxon>
    </lineage>
</organism>
<keyword evidence="2" id="KW-1185">Reference proteome</keyword>
<comment type="caution">
    <text evidence="1">The sequence shown here is derived from an EMBL/GenBank/DDBJ whole genome shotgun (WGS) entry which is preliminary data.</text>
</comment>
<evidence type="ECO:0000313" key="2">
    <source>
        <dbReference type="Proteomes" id="UP000805193"/>
    </source>
</evidence>
<name>A0AC60QXA7_IXOPE</name>
<protein>
    <submittedName>
        <fullName evidence="1">Uncharacterized protein</fullName>
    </submittedName>
</protein>
<gene>
    <name evidence="1" type="ORF">HPB47_015337</name>
</gene>
<evidence type="ECO:0000313" key="1">
    <source>
        <dbReference type="EMBL" id="KAG0443051.1"/>
    </source>
</evidence>
<proteinExistence type="predicted"/>
<dbReference type="Proteomes" id="UP000805193">
    <property type="component" value="Unassembled WGS sequence"/>
</dbReference>
<dbReference type="EMBL" id="JABSTQ010003902">
    <property type="protein sequence ID" value="KAG0443051.1"/>
    <property type="molecule type" value="Genomic_DNA"/>
</dbReference>
<accession>A0AC60QXA7</accession>
<reference evidence="1 2" key="1">
    <citation type="journal article" date="2020" name="Cell">
        <title>Large-Scale Comparative Analyses of Tick Genomes Elucidate Their Genetic Diversity and Vector Capacities.</title>
        <authorList>
            <consortium name="Tick Genome and Microbiome Consortium (TIGMIC)"/>
            <person name="Jia N."/>
            <person name="Wang J."/>
            <person name="Shi W."/>
            <person name="Du L."/>
            <person name="Sun Y."/>
            <person name="Zhan W."/>
            <person name="Jiang J.F."/>
            <person name="Wang Q."/>
            <person name="Zhang B."/>
            <person name="Ji P."/>
            <person name="Bell-Sakyi L."/>
            <person name="Cui X.M."/>
            <person name="Yuan T.T."/>
            <person name="Jiang B.G."/>
            <person name="Yang W.F."/>
            <person name="Lam T.T."/>
            <person name="Chang Q.C."/>
            <person name="Ding S.J."/>
            <person name="Wang X.J."/>
            <person name="Zhu J.G."/>
            <person name="Ruan X.D."/>
            <person name="Zhao L."/>
            <person name="Wei J.T."/>
            <person name="Ye R.Z."/>
            <person name="Que T.C."/>
            <person name="Du C.H."/>
            <person name="Zhou Y.H."/>
            <person name="Cheng J.X."/>
            <person name="Dai P.F."/>
            <person name="Guo W.B."/>
            <person name="Han X.H."/>
            <person name="Huang E.J."/>
            <person name="Li L.F."/>
            <person name="Wei W."/>
            <person name="Gao Y.C."/>
            <person name="Liu J.Z."/>
            <person name="Shao H.Z."/>
            <person name="Wang X."/>
            <person name="Wang C.C."/>
            <person name="Yang T.C."/>
            <person name="Huo Q.B."/>
            <person name="Li W."/>
            <person name="Chen H.Y."/>
            <person name="Chen S.E."/>
            <person name="Zhou L.G."/>
            <person name="Ni X.B."/>
            <person name="Tian J.H."/>
            <person name="Sheng Y."/>
            <person name="Liu T."/>
            <person name="Pan Y.S."/>
            <person name="Xia L.Y."/>
            <person name="Li J."/>
            <person name="Zhao F."/>
            <person name="Cao W.C."/>
        </authorList>
    </citation>
    <scope>NUCLEOTIDE SEQUENCE [LARGE SCALE GENOMIC DNA]</scope>
    <source>
        <strain evidence="1">Iper-2018</strain>
    </source>
</reference>
<sequence>MDYCAWRQDTTTTDTINDQEVLRSNGHTAVAVRGDDVHPSDIVGWKISGKQVSQRLNKPQLNEVTQSSKPTSQFSEARAKRIVARITKASRMPLNLPREEQKIVMRPRGGLCLARLEADIVMSAVITAANVPKTAAKADTICTNPTQNIIVISTPDEERARYYASVRSLYVGGRNYETHAYCTAPHGTVKGVIRGIAVENTAEDLHENIVNQANPQALEAHRIGNTTSIVILFAGTKVPNYIKYGSIIVKCGLYRQHHNVCKTCGKIGHRADVCPTPETKICFACGAPNPAADHAARCKPRCKLCNGAHATGAEGCTNKYKVPFVVTQRRWERRNAGSTFSSQDFPQLPPQQQNEAQKRRRSRSRRRDQSRGRSASRGRSTDGKRSENMNHNLNQQQAKDNAVQSLRNENDQLKRCIAEQRAQLQEMNAKLNQLINAQQQQQATQTPPPSPQQIQPRPSTTENNTNSAMEVQAPVTTEANSAEPETIDVAGTSEPAPKKRALEYARERRVNARQDSLEERQDRIEQTMKTNYETLSQAIQGIQTKRTARATALTKDHANDPCAYYVDAAKYPHRPNTYAAAVIAADTGVLTTSGSIRCKSPTQAEEFAIALALAIPDCRTVLSDSKPAIVNFATNNVHGTTARVCSMIARPETNVTVKWFPAHAGELDAGPNRNEEADMEAHALTSRGSPSTHSSEPQRPDSEDDEYSLTTYGEVLQWYRTSRRLYPPPHRDLQRSEAATLRQLQVQAIWTPVWAKHVCPEVYTTDICQHCKKARATQRHLLWDCAPPPPGNQEAMPTALSSKIISQELGDQRDVVQHVLSILERQRPKAAPPRG</sequence>